<dbReference type="Pfam" id="PF03167">
    <property type="entry name" value="UDG"/>
    <property type="match status" value="1"/>
</dbReference>
<accession>A0A0F9M8L1</accession>
<dbReference type="SUPFAM" id="SSF53098">
    <property type="entry name" value="Ribonuclease H-like"/>
    <property type="match status" value="1"/>
</dbReference>
<dbReference type="InterPro" id="IPR001098">
    <property type="entry name" value="DNA-dir_DNA_pol_A_palm_dom"/>
</dbReference>
<dbReference type="Gene3D" id="3.30.420.10">
    <property type="entry name" value="Ribonuclease H-like superfamily/Ribonuclease H"/>
    <property type="match status" value="1"/>
</dbReference>
<dbReference type="InterPro" id="IPR036397">
    <property type="entry name" value="RNaseH_sf"/>
</dbReference>
<organism evidence="3">
    <name type="scientific">marine sediment metagenome</name>
    <dbReference type="NCBI Taxonomy" id="412755"/>
    <lineage>
        <taxon>unclassified sequences</taxon>
        <taxon>metagenomes</taxon>
        <taxon>ecological metagenomes</taxon>
    </lineage>
</organism>
<dbReference type="AlphaFoldDB" id="A0A0F9M8L1"/>
<dbReference type="InterPro" id="IPR043502">
    <property type="entry name" value="DNA/RNA_pol_sf"/>
</dbReference>
<dbReference type="Gene3D" id="3.30.70.370">
    <property type="match status" value="1"/>
</dbReference>
<sequence length="884" mass="100369">MAIDFSKLKTGPILFEFNDRLNCEDCPLHESARSPGLATVAMHIGTHREPERPKALVIVGQSPTFKQDCEASPWTGGIANLVKKFIKAAKLEDHVDVFFTLANRCKVPQEGDATQSNMRACREHLAEDIATLQEHYEEVVLFAFGAKACYSVSNLSSLTEALKKQGTRSPFFEKKGKVGCNPRMFFTFNPAILHPKKQPAKVHAVESHFLLLIRFLEGRYIPNELVVIPEVGIEVPKVLSSRVTCDIESYGILAGNEQTVFHPVKARVIDGFDFKNQVVTVSFGWRDRGRIRSAQYVLGDRKHQRIIRNWFKRVCKDKILMIGQNLKFDLAFLASCGDKALKYWIDPRRLRIDDLMLISFLLYEQQPEKGLKELAVLFGIADYSGCKVTGKSGRAKNAWDPDLHYYNCMDVVVTLVLYEEVERRILEKYGANSTKLSKTSQWMRNIVLWDTYDLEMNGSTLDIKKLTEYHELEKAECERLKTLAWWSHEMLLAGTGSDKPLREFMLKSVRNAGIDDDPRIIYSAKTKKISIGVENVKLVVQYMKSGEDLDLMNNFQEFKERSKIVTTYTGPLLNSERKGIVTRDGNRGMVYPSWYAIPMYFDRGAGGANDAKGQIQGRFSCSKPARMTEPHSIRDCSTSRWKGGKIVEYDVNQDHLRMAALLSGDPEMLAAYETPGENIHTRTALSIFPHLDPVNFKKNYPDEYKLGKTLNFLVLFCGGGGAFQSTALSDCGIEVQLAFCFLSIETWDKKHPIFRSWQDSLVEEVARMGYLVSPTGWGRTFGIGKMAADAARPEICNWALQLPCAQMLQSVHFKVMTKFRKYHIRTKICLQIYDALFADIYPGEEENVDEIVGEAMTNPPLLPVLERSVGRTLPWCWEKKTYAI</sequence>
<gene>
    <name evidence="3" type="ORF">LCGC14_1185840</name>
</gene>
<dbReference type="GO" id="GO:0003887">
    <property type="term" value="F:DNA-directed DNA polymerase activity"/>
    <property type="evidence" value="ECO:0007669"/>
    <property type="project" value="InterPro"/>
</dbReference>
<name>A0A0F9M8L1_9ZZZZ</name>
<dbReference type="EMBL" id="LAZR01005975">
    <property type="protein sequence ID" value="KKM95681.1"/>
    <property type="molecule type" value="Genomic_DNA"/>
</dbReference>
<dbReference type="InterPro" id="IPR002298">
    <property type="entry name" value="DNA_polymerase_A"/>
</dbReference>
<evidence type="ECO:0000313" key="3">
    <source>
        <dbReference type="EMBL" id="KKM95681.1"/>
    </source>
</evidence>
<dbReference type="PANTHER" id="PTHR10133">
    <property type="entry name" value="DNA POLYMERASE I"/>
    <property type="match status" value="1"/>
</dbReference>
<dbReference type="InterPro" id="IPR005122">
    <property type="entry name" value="Uracil-DNA_glycosylase-like"/>
</dbReference>
<keyword evidence="1" id="KW-0235">DNA replication</keyword>
<dbReference type="Gene3D" id="3.40.470.10">
    <property type="entry name" value="Uracil-DNA glycosylase-like domain"/>
    <property type="match status" value="1"/>
</dbReference>
<dbReference type="SUPFAM" id="SSF56672">
    <property type="entry name" value="DNA/RNA polymerases"/>
    <property type="match status" value="1"/>
</dbReference>
<dbReference type="InterPro" id="IPR012337">
    <property type="entry name" value="RNaseH-like_sf"/>
</dbReference>
<dbReference type="SUPFAM" id="SSF52141">
    <property type="entry name" value="Uracil-DNA glycosylase-like"/>
    <property type="match status" value="1"/>
</dbReference>
<dbReference type="GO" id="GO:0006261">
    <property type="term" value="P:DNA-templated DNA replication"/>
    <property type="evidence" value="ECO:0007669"/>
    <property type="project" value="InterPro"/>
</dbReference>
<reference evidence="3" key="1">
    <citation type="journal article" date="2015" name="Nature">
        <title>Complex archaea that bridge the gap between prokaryotes and eukaryotes.</title>
        <authorList>
            <person name="Spang A."/>
            <person name="Saw J.H."/>
            <person name="Jorgensen S.L."/>
            <person name="Zaremba-Niedzwiedzka K."/>
            <person name="Martijn J."/>
            <person name="Lind A.E."/>
            <person name="van Eijk R."/>
            <person name="Schleper C."/>
            <person name="Guy L."/>
            <person name="Ettema T.J."/>
        </authorList>
    </citation>
    <scope>NUCLEOTIDE SEQUENCE</scope>
</reference>
<evidence type="ECO:0000259" key="2">
    <source>
        <dbReference type="SMART" id="SM00482"/>
    </source>
</evidence>
<feature type="domain" description="DNA-directed DNA polymerase family A palm" evidence="2">
    <location>
        <begin position="630"/>
        <end position="844"/>
    </location>
</feature>
<dbReference type="GO" id="GO:0006302">
    <property type="term" value="P:double-strand break repair"/>
    <property type="evidence" value="ECO:0007669"/>
    <property type="project" value="TreeGrafter"/>
</dbReference>
<proteinExistence type="predicted"/>
<dbReference type="Gene3D" id="1.10.150.20">
    <property type="entry name" value="5' to 3' exonuclease, C-terminal subdomain"/>
    <property type="match status" value="1"/>
</dbReference>
<dbReference type="InterPro" id="IPR036895">
    <property type="entry name" value="Uracil-DNA_glycosylase-like_sf"/>
</dbReference>
<dbReference type="GO" id="GO:0003677">
    <property type="term" value="F:DNA binding"/>
    <property type="evidence" value="ECO:0007669"/>
    <property type="project" value="InterPro"/>
</dbReference>
<dbReference type="SMART" id="SM00482">
    <property type="entry name" value="POLAc"/>
    <property type="match status" value="1"/>
</dbReference>
<comment type="caution">
    <text evidence="3">The sequence shown here is derived from an EMBL/GenBank/DDBJ whole genome shotgun (WGS) entry which is preliminary data.</text>
</comment>
<dbReference type="Pfam" id="PF00476">
    <property type="entry name" value="DNA_pol_A"/>
    <property type="match status" value="1"/>
</dbReference>
<dbReference type="PANTHER" id="PTHR10133:SF27">
    <property type="entry name" value="DNA POLYMERASE NU"/>
    <property type="match status" value="1"/>
</dbReference>
<evidence type="ECO:0000256" key="1">
    <source>
        <dbReference type="ARBA" id="ARBA00022705"/>
    </source>
</evidence>
<protein>
    <recommendedName>
        <fullName evidence="2">DNA-directed DNA polymerase family A palm domain-containing protein</fullName>
    </recommendedName>
</protein>